<feature type="binding site" evidence="1">
    <location>
        <position position="171"/>
    </location>
    <ligand>
        <name>Zn(2+)</name>
        <dbReference type="ChEBI" id="CHEBI:29105"/>
    </ligand>
</feature>
<feature type="binding site" evidence="1">
    <location>
        <position position="329"/>
    </location>
    <ligand>
        <name>Zn(2+)</name>
        <dbReference type="ChEBI" id="CHEBI:29105"/>
    </ligand>
</feature>
<dbReference type="OMA" id="ENARQMT"/>
<gene>
    <name evidence="3" type="ORF">AMTR_s00065p00208780</name>
</gene>
<feature type="binding site" evidence="1">
    <location>
        <position position="156"/>
    </location>
    <ligand>
        <name>Zn(2+)</name>
        <dbReference type="ChEBI" id="CHEBI:29105"/>
    </ligand>
</feature>
<dbReference type="EMBL" id="KI392088">
    <property type="protein sequence ID" value="ERN18697.1"/>
    <property type="molecule type" value="Genomic_DNA"/>
</dbReference>
<dbReference type="InterPro" id="IPR005019">
    <property type="entry name" value="Adenine_glyco"/>
</dbReference>
<name>U5DB98_AMBTC</name>
<keyword evidence="4" id="KW-1185">Reference proteome</keyword>
<evidence type="ECO:0000256" key="2">
    <source>
        <dbReference type="SAM" id="MobiDB-lite"/>
    </source>
</evidence>
<dbReference type="HOGENOM" id="CLU_046054_1_0_1"/>
<dbReference type="Proteomes" id="UP000017836">
    <property type="component" value="Unassembled WGS sequence"/>
</dbReference>
<reference evidence="4" key="1">
    <citation type="journal article" date="2013" name="Science">
        <title>The Amborella genome and the evolution of flowering plants.</title>
        <authorList>
            <consortium name="Amborella Genome Project"/>
        </authorList>
    </citation>
    <scope>NUCLEOTIDE SEQUENCE [LARGE SCALE GENOMIC DNA]</scope>
</reference>
<dbReference type="AlphaFoldDB" id="U5DB98"/>
<keyword evidence="1" id="KW-0862">Zinc</keyword>
<evidence type="ECO:0000313" key="3">
    <source>
        <dbReference type="EMBL" id="ERN18697.1"/>
    </source>
</evidence>
<dbReference type="GO" id="GO:0008725">
    <property type="term" value="F:DNA-3-methyladenine glycosylase activity"/>
    <property type="evidence" value="ECO:0007669"/>
    <property type="project" value="InterPro"/>
</dbReference>
<dbReference type="Gene3D" id="1.10.340.30">
    <property type="entry name" value="Hypothetical protein, domain 2"/>
    <property type="match status" value="1"/>
</dbReference>
<feature type="region of interest" description="Disordered" evidence="2">
    <location>
        <begin position="115"/>
        <end position="137"/>
    </location>
</feature>
<dbReference type="KEGG" id="atr:18447066"/>
<dbReference type="InterPro" id="IPR011257">
    <property type="entry name" value="DNA_glycosylase"/>
</dbReference>
<dbReference type="GO" id="GO:0006284">
    <property type="term" value="P:base-excision repair"/>
    <property type="evidence" value="ECO:0007669"/>
    <property type="project" value="InterPro"/>
</dbReference>
<evidence type="ECO:0000256" key="1">
    <source>
        <dbReference type="PIRSR" id="PIRSR605019-1"/>
    </source>
</evidence>
<feature type="binding site" evidence="1">
    <location>
        <position position="333"/>
    </location>
    <ligand>
        <name>Zn(2+)</name>
        <dbReference type="ChEBI" id="CHEBI:29105"/>
    </ligand>
</feature>
<evidence type="ECO:0000313" key="4">
    <source>
        <dbReference type="Proteomes" id="UP000017836"/>
    </source>
</evidence>
<dbReference type="GO" id="GO:0046872">
    <property type="term" value="F:metal ion binding"/>
    <property type="evidence" value="ECO:0007669"/>
    <property type="project" value="UniProtKB-KW"/>
</dbReference>
<dbReference type="SUPFAM" id="SSF48150">
    <property type="entry name" value="DNA-glycosylase"/>
    <property type="match status" value="1"/>
</dbReference>
<feature type="region of interest" description="Disordered" evidence="2">
    <location>
        <begin position="1"/>
        <end position="79"/>
    </location>
</feature>
<dbReference type="Gramene" id="ERN18697">
    <property type="protein sequence ID" value="ERN18697"/>
    <property type="gene ID" value="AMTR_s00065p00208780"/>
</dbReference>
<dbReference type="PANTHER" id="PTHR31116:SF5">
    <property type="entry name" value="OS06G0649800 PROTEIN"/>
    <property type="match status" value="1"/>
</dbReference>
<dbReference type="Pfam" id="PF03352">
    <property type="entry name" value="Adenine_glyco"/>
    <property type="match status" value="1"/>
</dbReference>
<keyword evidence="1" id="KW-0479">Metal-binding</keyword>
<dbReference type="PANTHER" id="PTHR31116">
    <property type="entry name" value="OS04G0501200 PROTEIN"/>
    <property type="match status" value="1"/>
</dbReference>
<sequence length="397" mass="43448">MSGPPKIRSMNVADAEVRPVLGPAGNKARSIATRKPASKPLRKQEKPEITPPPSNKASVEEPKTPPAVVSSQPMPPSPRASLILRRQELLLHSNLSLNASCSSDASSDSVYSRASTGKIFRSSPGSKRKQTGPKPVKVAPATAVVLPTPLEGKRRCHWVTANTEPCYAAFHDEEWGLPVHDDKKLFELLVLSGALAELTWPSILSKRHTFREVFLDFDPASVAKLSEKKIISIANNAGLQLSEPKLRAVIENARLISKIITEFGSFDRYCWSFVNNKPIVNKFRYPRKVPVKTPKADVISKDLVKRGFRYVGPTVVYSFMQAAGITNDHLVSCFRFEECLSASDGRETAFACDGRESAAASDGKETGISRESSKIDEKPELACLNIMKGVEELAIAL</sequence>
<organism evidence="3 4">
    <name type="scientific">Amborella trichopoda</name>
    <dbReference type="NCBI Taxonomy" id="13333"/>
    <lineage>
        <taxon>Eukaryota</taxon>
        <taxon>Viridiplantae</taxon>
        <taxon>Streptophyta</taxon>
        <taxon>Embryophyta</taxon>
        <taxon>Tracheophyta</taxon>
        <taxon>Spermatophyta</taxon>
        <taxon>Magnoliopsida</taxon>
        <taxon>Amborellales</taxon>
        <taxon>Amborellaceae</taxon>
        <taxon>Amborella</taxon>
    </lineage>
</organism>
<dbReference type="STRING" id="13333.U5DB98"/>
<dbReference type="OrthoDB" id="3941538at2759"/>
<accession>U5DB98</accession>
<dbReference type="eggNOG" id="ENOG502QQTH">
    <property type="taxonomic scope" value="Eukaryota"/>
</dbReference>
<proteinExistence type="predicted"/>
<protein>
    <submittedName>
        <fullName evidence="3">Uncharacterized protein</fullName>
    </submittedName>
</protein>